<evidence type="ECO:0000313" key="3">
    <source>
        <dbReference type="Proteomes" id="UP000076858"/>
    </source>
</evidence>
<dbReference type="EMBL" id="LRGB01000687">
    <property type="protein sequence ID" value="KZS16574.1"/>
    <property type="molecule type" value="Genomic_DNA"/>
</dbReference>
<dbReference type="GO" id="GO:0045505">
    <property type="term" value="F:dynein intermediate chain binding"/>
    <property type="evidence" value="ECO:0007669"/>
    <property type="project" value="InterPro"/>
</dbReference>
<dbReference type="GO" id="GO:0051959">
    <property type="term" value="F:dynein light intermediate chain binding"/>
    <property type="evidence" value="ECO:0007669"/>
    <property type="project" value="InterPro"/>
</dbReference>
<dbReference type="PANTHER" id="PTHR22878">
    <property type="entry name" value="DYNEIN HEAVY CHAIN 6, AXONEMAL-LIKE-RELATED"/>
    <property type="match status" value="1"/>
</dbReference>
<feature type="domain" description="Dynein heavy chain tail" evidence="1">
    <location>
        <begin position="25"/>
        <end position="195"/>
    </location>
</feature>
<evidence type="ECO:0000259" key="1">
    <source>
        <dbReference type="Pfam" id="PF08385"/>
    </source>
</evidence>
<dbReference type="AlphaFoldDB" id="A0A164ZP65"/>
<dbReference type="InterPro" id="IPR026983">
    <property type="entry name" value="DHC"/>
</dbReference>
<keyword evidence="3" id="KW-1185">Reference proteome</keyword>
<dbReference type="Proteomes" id="UP000076858">
    <property type="component" value="Unassembled WGS sequence"/>
</dbReference>
<organism evidence="2 3">
    <name type="scientific">Daphnia magna</name>
    <dbReference type="NCBI Taxonomy" id="35525"/>
    <lineage>
        <taxon>Eukaryota</taxon>
        <taxon>Metazoa</taxon>
        <taxon>Ecdysozoa</taxon>
        <taxon>Arthropoda</taxon>
        <taxon>Crustacea</taxon>
        <taxon>Branchiopoda</taxon>
        <taxon>Diplostraca</taxon>
        <taxon>Cladocera</taxon>
        <taxon>Anomopoda</taxon>
        <taxon>Daphniidae</taxon>
        <taxon>Daphnia</taxon>
    </lineage>
</organism>
<comment type="caution">
    <text evidence="2">The sequence shown here is derived from an EMBL/GenBank/DDBJ whole genome shotgun (WGS) entry which is preliminary data.</text>
</comment>
<name>A0A164ZP65_9CRUS</name>
<dbReference type="GO" id="GO:0007018">
    <property type="term" value="P:microtubule-based movement"/>
    <property type="evidence" value="ECO:0007669"/>
    <property type="project" value="InterPro"/>
</dbReference>
<gene>
    <name evidence="2" type="ORF">APZ42_017157</name>
</gene>
<reference evidence="2 3" key="1">
    <citation type="submission" date="2016-03" db="EMBL/GenBank/DDBJ databases">
        <title>EvidentialGene: Evidence-directed Construction of Genes on Genomes.</title>
        <authorList>
            <person name="Gilbert D.G."/>
            <person name="Choi J.-H."/>
            <person name="Mockaitis K."/>
            <person name="Colbourne J."/>
            <person name="Pfrender M."/>
        </authorList>
    </citation>
    <scope>NUCLEOTIDE SEQUENCE [LARGE SCALE GENOMIC DNA]</scope>
    <source>
        <strain evidence="2 3">Xinb3</strain>
        <tissue evidence="2">Complete organism</tissue>
    </source>
</reference>
<evidence type="ECO:0000313" key="2">
    <source>
        <dbReference type="EMBL" id="KZS16574.1"/>
    </source>
</evidence>
<dbReference type="InterPro" id="IPR013594">
    <property type="entry name" value="Dynein_heavy_tail"/>
</dbReference>
<sequence>MTDYLNEKEVGENVDMAQRLFERRLLYHRVKLSLLTIFPHPTDWDKTAASTKIKEQYVELAKYLKSTEDKLHNKWFTTVQKRANKAMTRPILKKTAKGYVTTLQDTLMTIWDETRLFLQTRFQVPHVCHILLMQKPDLIHHNRAVVAILERLVSVVEKLTPFEFVVLNSCYSSVEDGLNLGTTHITWPSLCLASYIQELMESVERFQGMAEDVALISTLLDRRIAQINDFRLLVDTQNDLSPIICTGPPSASQFFKKLSQSGDEFFQNVRRVVSDLPPILLQVESIVCNSQTGSAPELQNYYDYWREKIYEAILKAVQTQLFDALSNLLENGPAQFVVQLSLRDSKLNRARLARRILHRFTGGPAFSS</sequence>
<dbReference type="STRING" id="35525.A0A164ZP65"/>
<dbReference type="Pfam" id="PF08385">
    <property type="entry name" value="DHC_N1"/>
    <property type="match status" value="1"/>
</dbReference>
<dbReference type="OrthoDB" id="64868at2759"/>
<proteinExistence type="predicted"/>
<protein>
    <submittedName>
        <fullName evidence="2">Dynein heavy chain 10, axonemal</fullName>
    </submittedName>
</protein>
<dbReference type="PANTHER" id="PTHR22878:SF70">
    <property type="entry name" value="DYNEIN HEAVY CHAIN 2, AXONEMAL"/>
    <property type="match status" value="1"/>
</dbReference>
<dbReference type="GO" id="GO:0030286">
    <property type="term" value="C:dynein complex"/>
    <property type="evidence" value="ECO:0007669"/>
    <property type="project" value="InterPro"/>
</dbReference>
<accession>A0A164ZP65</accession>